<dbReference type="PRINTS" id="PR00621">
    <property type="entry name" value="HISTONEH2B"/>
</dbReference>
<evidence type="ECO:0000259" key="4">
    <source>
        <dbReference type="Pfam" id="PF00125"/>
    </source>
</evidence>
<comment type="similarity">
    <text evidence="2">Belongs to the histone H2B family.</text>
</comment>
<dbReference type="PRINTS" id="PR00929">
    <property type="entry name" value="ATHOOK"/>
</dbReference>
<dbReference type="SMART" id="SM00427">
    <property type="entry name" value="H2B"/>
    <property type="match status" value="1"/>
</dbReference>
<feature type="compositionally biased region" description="Acidic residues" evidence="3">
    <location>
        <begin position="611"/>
        <end position="622"/>
    </location>
</feature>
<feature type="domain" description="Core Histone H2A/H2B/H3" evidence="4">
    <location>
        <begin position="1010"/>
        <end position="1084"/>
    </location>
</feature>
<dbReference type="InterPro" id="IPR000558">
    <property type="entry name" value="Histone_H2B"/>
</dbReference>
<feature type="compositionally biased region" description="Low complexity" evidence="3">
    <location>
        <begin position="184"/>
        <end position="196"/>
    </location>
</feature>
<feature type="region of interest" description="Disordered" evidence="3">
    <location>
        <begin position="1"/>
        <end position="36"/>
    </location>
</feature>
<dbReference type="InterPro" id="IPR007125">
    <property type="entry name" value="H2A/H2B/H3"/>
</dbReference>
<dbReference type="SMART" id="SM00384">
    <property type="entry name" value="AT_hook"/>
    <property type="match status" value="2"/>
</dbReference>
<dbReference type="Pfam" id="PF00125">
    <property type="entry name" value="Histone"/>
    <property type="match status" value="1"/>
</dbReference>
<organism evidence="5 6">
    <name type="scientific">Coccomyxa viridis</name>
    <dbReference type="NCBI Taxonomy" id="1274662"/>
    <lineage>
        <taxon>Eukaryota</taxon>
        <taxon>Viridiplantae</taxon>
        <taxon>Chlorophyta</taxon>
        <taxon>core chlorophytes</taxon>
        <taxon>Trebouxiophyceae</taxon>
        <taxon>Trebouxiophyceae incertae sedis</taxon>
        <taxon>Coccomyxaceae</taxon>
        <taxon>Coccomyxa</taxon>
    </lineage>
</organism>
<feature type="region of interest" description="Disordered" evidence="3">
    <location>
        <begin position="557"/>
        <end position="580"/>
    </location>
</feature>
<feature type="compositionally biased region" description="Basic residues" evidence="3">
    <location>
        <begin position="1002"/>
        <end position="1017"/>
    </location>
</feature>
<feature type="compositionally biased region" description="Low complexity" evidence="3">
    <location>
        <begin position="936"/>
        <end position="948"/>
    </location>
</feature>
<feature type="compositionally biased region" description="Basic and acidic residues" evidence="3">
    <location>
        <begin position="67"/>
        <end position="77"/>
    </location>
</feature>
<dbReference type="CDD" id="cd22910">
    <property type="entry name" value="HFD_H2B"/>
    <property type="match status" value="1"/>
</dbReference>
<feature type="region of interest" description="Disordered" evidence="3">
    <location>
        <begin position="67"/>
        <end position="275"/>
    </location>
</feature>
<feature type="region of interest" description="Disordered" evidence="3">
    <location>
        <begin position="357"/>
        <end position="412"/>
    </location>
</feature>
<feature type="region of interest" description="Disordered" evidence="3">
    <location>
        <begin position="608"/>
        <end position="676"/>
    </location>
</feature>
<feature type="compositionally biased region" description="Low complexity" evidence="3">
    <location>
        <begin position="956"/>
        <end position="974"/>
    </location>
</feature>
<reference evidence="5 6" key="1">
    <citation type="submission" date="2024-06" db="EMBL/GenBank/DDBJ databases">
        <authorList>
            <person name="Kraege A."/>
            <person name="Thomma B."/>
        </authorList>
    </citation>
    <scope>NUCLEOTIDE SEQUENCE [LARGE SCALE GENOMIC DNA]</scope>
</reference>
<evidence type="ECO:0000313" key="5">
    <source>
        <dbReference type="EMBL" id="CAL5229698.1"/>
    </source>
</evidence>
<evidence type="ECO:0000256" key="3">
    <source>
        <dbReference type="SAM" id="MobiDB-lite"/>
    </source>
</evidence>
<dbReference type="EMBL" id="CAXHTA020000021">
    <property type="protein sequence ID" value="CAL5229698.1"/>
    <property type="molecule type" value="Genomic_DNA"/>
</dbReference>
<gene>
    <name evidence="5" type="primary">g13070</name>
    <name evidence="5" type="ORF">VP750_LOCUS11604</name>
</gene>
<evidence type="ECO:0000313" key="6">
    <source>
        <dbReference type="Proteomes" id="UP001497392"/>
    </source>
</evidence>
<keyword evidence="6" id="KW-1185">Reference proteome</keyword>
<feature type="compositionally biased region" description="Low complexity" evidence="3">
    <location>
        <begin position="257"/>
        <end position="275"/>
    </location>
</feature>
<feature type="compositionally biased region" description="Polar residues" evidence="3">
    <location>
        <begin position="1"/>
        <end position="24"/>
    </location>
</feature>
<feature type="compositionally biased region" description="Low complexity" evidence="3">
    <location>
        <begin position="773"/>
        <end position="790"/>
    </location>
</feature>
<feature type="compositionally biased region" description="Acidic residues" evidence="3">
    <location>
        <begin position="825"/>
        <end position="834"/>
    </location>
</feature>
<dbReference type="SUPFAM" id="SSF47113">
    <property type="entry name" value="Histone-fold"/>
    <property type="match status" value="1"/>
</dbReference>
<dbReference type="InterPro" id="IPR017956">
    <property type="entry name" value="AT_hook_DNA-bd_motif"/>
</dbReference>
<dbReference type="Gene3D" id="1.10.20.10">
    <property type="entry name" value="Histone, subunit A"/>
    <property type="match status" value="1"/>
</dbReference>
<feature type="compositionally biased region" description="Basic and acidic residues" evidence="3">
    <location>
        <begin position="880"/>
        <end position="889"/>
    </location>
</feature>
<comment type="function">
    <text evidence="1">Core component of nucleosome. Nucleosomes wrap and compact DNA into chromatin, limiting DNA accessibility to the cellular machineries which require DNA as a template. Histones thereby play a central role in transcription regulation, DNA repair, DNA replication and chromosomal stability. DNA accessibility is regulated via a complex set of post-translational modifications of histones, also called histone code, and nucleosome remodeling.</text>
</comment>
<dbReference type="Proteomes" id="UP001497392">
    <property type="component" value="Unassembled WGS sequence"/>
</dbReference>
<feature type="compositionally biased region" description="Low complexity" evidence="3">
    <location>
        <begin position="570"/>
        <end position="580"/>
    </location>
</feature>
<dbReference type="InterPro" id="IPR009072">
    <property type="entry name" value="Histone-fold"/>
</dbReference>
<proteinExistence type="inferred from homology"/>
<feature type="compositionally biased region" description="Basic residues" evidence="3">
    <location>
        <begin position="25"/>
        <end position="34"/>
    </location>
</feature>
<feature type="compositionally biased region" description="Acidic residues" evidence="3">
    <location>
        <begin position="390"/>
        <end position="401"/>
    </location>
</feature>
<evidence type="ECO:0000256" key="2">
    <source>
        <dbReference type="ARBA" id="ARBA00006846"/>
    </source>
</evidence>
<feature type="region of interest" description="Disordered" evidence="3">
    <location>
        <begin position="713"/>
        <end position="1019"/>
    </location>
</feature>
<dbReference type="PANTHER" id="PTHR23428">
    <property type="entry name" value="HISTONE H2B"/>
    <property type="match status" value="1"/>
</dbReference>
<sequence>MSETRSASRKQGNSKESGSQITRTSHARTAKIRRTREVIERVEVEHAAEAGELPVVTTAEQRVVKATEMERGKRLSDEPLPQEQITLSSRTARKQPGRAGKNPSHAETEIPIEGGSGPSVHVSEIAQGEAGQNGPPFMSTQDYLEEAEDLLAHPLDPNPLDTQPEDAGPAAATQPEEAEAGDLAEQAPEEAAAAGERLAEHIQPATRSETPGESEHQGGDSSARASEGGLVGRVAQVGRQIVRSLLHPGEQGHEEAPAAAASAEAAGDQGEQLHQEQAVGVVAAVAEVAGTAVEAGEQGSSQANRHSEGREYRTLAEVAAEVAAEAAQAHSGPVETQAAGCYMSGMHTAASPTLAEAMPAESQPVQPGISPEEVPEVPALAAEAGQVEESGYESDTGDQDEASPAASTDITDTAPENLQPILVTPSFAAAAAVQADAADQGGDPLSAGGQDVVLARTVAATTAETQAADDGDLTAPAPVIVIAPDEAAAGNLLAAGDETDHSQDGTAAQVQPLVLAEIASPAEEPLPEEAAHVLPQGDAATAADIAMTEIAVEELRASEDEPAADVQPGAEPSEAAEDVPVVEAEVVMVLTNEVADDEQPAAELVAAAEAAETEQAEEDALFEETPRTAPEATGNADPEAEDADREAPVEAPAGAADDEDNSPKPETAPEEVLLAAAAAAIQHFDSASADRGRADAEGELGVDEEILAAAAAAAVEELGGGNPGEATEPATGGTQEYHVEEPDQSASEAEEPAPPPSKGRGRPKKTNTNPGQAPEASAEATAGGTEATGAKRGREGIKKLKPYTPAKMAATRNTAKEVQPVEEVLGADEEEGTTEQEAAPAPVTPLPKRGRPAAPKTPPITKGKGKAAAEKTQEEPAAPKVEEDPEPKKARGRPSKAAKAPEPSKPNNPAKRSRAETAEAQAEGGSSKKSQKTEAAPKTPARAARKPAPAQPPFKPVAKTPAKTPAAKAPAAKSPPKKSPSKAPAKAPAKDPAKPAGTRTRGAQKRPARKTASRRKARPESFKIYIHRVLKEIHPDISLSQKAISVLDSFTKDMHDRIAHEAGDLCRRHNKATLSSREIDAAIRFLLPGELFNHAVAEGRKAVTRALTKSD</sequence>
<accession>A0ABP1GG78</accession>
<comment type="caution">
    <text evidence="5">The sequence shown here is derived from an EMBL/GenBank/DDBJ whole genome shotgun (WGS) entry which is preliminary data.</text>
</comment>
<name>A0ABP1GG78_9CHLO</name>
<evidence type="ECO:0000256" key="1">
    <source>
        <dbReference type="ARBA" id="ARBA00002001"/>
    </source>
</evidence>
<protein>
    <submittedName>
        <fullName evidence="5">G13070 protein</fullName>
    </submittedName>
</protein>
<feature type="region of interest" description="Disordered" evidence="3">
    <location>
        <begin position="293"/>
        <end position="312"/>
    </location>
</feature>